<evidence type="ECO:0000256" key="1">
    <source>
        <dbReference type="SAM" id="MobiDB-lite"/>
    </source>
</evidence>
<dbReference type="AlphaFoldDB" id="A0A1V9XLZ8"/>
<proteinExistence type="predicted"/>
<evidence type="ECO:0000313" key="3">
    <source>
        <dbReference type="Proteomes" id="UP000192247"/>
    </source>
</evidence>
<dbReference type="EMBL" id="MNPL01007847">
    <property type="protein sequence ID" value="OQR74529.1"/>
    <property type="molecule type" value="Genomic_DNA"/>
</dbReference>
<evidence type="ECO:0000313" key="2">
    <source>
        <dbReference type="EMBL" id="OQR74529.1"/>
    </source>
</evidence>
<protein>
    <submittedName>
        <fullName evidence="2">Uncharacterized protein</fullName>
    </submittedName>
</protein>
<dbReference type="InParanoid" id="A0A1V9XLZ8"/>
<accession>A0A1V9XLZ8</accession>
<dbReference type="Proteomes" id="UP000192247">
    <property type="component" value="Unassembled WGS sequence"/>
</dbReference>
<feature type="compositionally biased region" description="Basic and acidic residues" evidence="1">
    <location>
        <begin position="78"/>
        <end position="89"/>
    </location>
</feature>
<name>A0A1V9XLZ8_9ACAR</name>
<keyword evidence="3" id="KW-1185">Reference proteome</keyword>
<feature type="region of interest" description="Disordered" evidence="1">
    <location>
        <begin position="106"/>
        <end position="126"/>
    </location>
</feature>
<organism evidence="2 3">
    <name type="scientific">Tropilaelaps mercedesae</name>
    <dbReference type="NCBI Taxonomy" id="418985"/>
    <lineage>
        <taxon>Eukaryota</taxon>
        <taxon>Metazoa</taxon>
        <taxon>Ecdysozoa</taxon>
        <taxon>Arthropoda</taxon>
        <taxon>Chelicerata</taxon>
        <taxon>Arachnida</taxon>
        <taxon>Acari</taxon>
        <taxon>Parasitiformes</taxon>
        <taxon>Mesostigmata</taxon>
        <taxon>Gamasina</taxon>
        <taxon>Dermanyssoidea</taxon>
        <taxon>Laelapidae</taxon>
        <taxon>Tropilaelaps</taxon>
    </lineage>
</organism>
<feature type="compositionally biased region" description="Pro residues" evidence="1">
    <location>
        <begin position="61"/>
        <end position="71"/>
    </location>
</feature>
<reference evidence="2 3" key="1">
    <citation type="journal article" date="2017" name="Gigascience">
        <title>Draft genome of the honey bee ectoparasitic mite, Tropilaelaps mercedesae, is shaped by the parasitic life history.</title>
        <authorList>
            <person name="Dong X."/>
            <person name="Armstrong S.D."/>
            <person name="Xia D."/>
            <person name="Makepeace B.L."/>
            <person name="Darby A.C."/>
            <person name="Kadowaki T."/>
        </authorList>
    </citation>
    <scope>NUCLEOTIDE SEQUENCE [LARGE SCALE GENOMIC DNA]</scope>
    <source>
        <strain evidence="2">Wuxi-XJTLU</strain>
    </source>
</reference>
<gene>
    <name evidence="2" type="ORF">BIW11_03409</name>
</gene>
<sequence>MVKGCIFLWAQVSATQQDPDSPEEDHHAYEAVETRASPSHSLREIGGYGGHLADQGQRTPSTPPGPSPPKRGPSHLFDAFRPRSKSDSKGHHRNIMSAIKNTVNSHHWFSTNGGTNSPGSPATLTPPALNSPTCGSPQGEHNPYATYTPGMTGAHSPLAHYNQYHSMASAISPDGFDYRPQSRPR</sequence>
<comment type="caution">
    <text evidence="2">The sequence shown here is derived from an EMBL/GenBank/DDBJ whole genome shotgun (WGS) entry which is preliminary data.</text>
</comment>
<feature type="region of interest" description="Disordered" evidence="1">
    <location>
        <begin position="14"/>
        <end position="91"/>
    </location>
</feature>
<feature type="compositionally biased region" description="Basic and acidic residues" evidence="1">
    <location>
        <begin position="24"/>
        <end position="33"/>
    </location>
</feature>